<evidence type="ECO:0000259" key="1">
    <source>
        <dbReference type="Pfam" id="PF22691"/>
    </source>
</evidence>
<dbReference type="InterPro" id="IPR016039">
    <property type="entry name" value="Thiolase-like"/>
</dbReference>
<feature type="non-terminal residue" evidence="2">
    <location>
        <position position="217"/>
    </location>
</feature>
<dbReference type="InterPro" id="IPR055140">
    <property type="entry name" value="Thiolase_C_2"/>
</dbReference>
<reference evidence="2" key="1">
    <citation type="journal article" date="2014" name="Front. Microbiol.">
        <title>High frequency of phylogenetically diverse reductive dehalogenase-homologous genes in deep subseafloor sedimentary metagenomes.</title>
        <authorList>
            <person name="Kawai M."/>
            <person name="Futagami T."/>
            <person name="Toyoda A."/>
            <person name="Takaki Y."/>
            <person name="Nishi S."/>
            <person name="Hori S."/>
            <person name="Arai W."/>
            <person name="Tsubouchi T."/>
            <person name="Morono Y."/>
            <person name="Uchiyama I."/>
            <person name="Ito T."/>
            <person name="Fujiyama A."/>
            <person name="Inagaki F."/>
            <person name="Takami H."/>
        </authorList>
    </citation>
    <scope>NUCLEOTIDE SEQUENCE</scope>
    <source>
        <strain evidence="2">Expedition CK06-06</strain>
    </source>
</reference>
<dbReference type="EMBL" id="BARU01031696">
    <property type="protein sequence ID" value="GAH63002.1"/>
    <property type="molecule type" value="Genomic_DNA"/>
</dbReference>
<dbReference type="PANTHER" id="PTHR42870">
    <property type="entry name" value="ACETYL-COA C-ACETYLTRANSFERASE"/>
    <property type="match status" value="1"/>
</dbReference>
<organism evidence="2">
    <name type="scientific">marine sediment metagenome</name>
    <dbReference type="NCBI Taxonomy" id="412755"/>
    <lineage>
        <taxon>unclassified sequences</taxon>
        <taxon>metagenomes</taxon>
        <taxon>ecological metagenomes</taxon>
    </lineage>
</organism>
<accession>X1H0S6</accession>
<dbReference type="GO" id="GO:0016746">
    <property type="term" value="F:acyltransferase activity"/>
    <property type="evidence" value="ECO:0007669"/>
    <property type="project" value="InterPro"/>
</dbReference>
<dbReference type="SUPFAM" id="SSF53901">
    <property type="entry name" value="Thiolase-like"/>
    <property type="match status" value="2"/>
</dbReference>
<proteinExistence type="predicted"/>
<dbReference type="PANTHER" id="PTHR42870:SF1">
    <property type="entry name" value="NON-SPECIFIC LIPID-TRANSFER PROTEIN-LIKE 2"/>
    <property type="match status" value="1"/>
</dbReference>
<name>X1H0S6_9ZZZZ</name>
<feature type="domain" description="Thiolase C-terminal" evidence="1">
    <location>
        <begin position="157"/>
        <end position="217"/>
    </location>
</feature>
<sequence>MVTGAEKVFMPQRWETNYTQLAVNDHDWDSAMGLGVPPPFFAMIAKMHMKRYGTTKEQMAHVSVANYNYGSTNPKAHFYPKTLSMEEALSARLIAEPFGLFDCCSLSDGGSAVIIASEERAEDLSDRPLVYIRGTGQHATHSMSAGWPGETLAEWPHLKRAAEVAYKNAQVSPKDIDVAQTHDCFSISEIVEVEELGFCKKGEGGAYVASGAINIDG</sequence>
<evidence type="ECO:0000313" key="2">
    <source>
        <dbReference type="EMBL" id="GAH63002.1"/>
    </source>
</evidence>
<dbReference type="Gene3D" id="3.40.47.10">
    <property type="match status" value="1"/>
</dbReference>
<protein>
    <recommendedName>
        <fullName evidence="1">Thiolase C-terminal domain-containing protein</fullName>
    </recommendedName>
</protein>
<dbReference type="AlphaFoldDB" id="X1H0S6"/>
<comment type="caution">
    <text evidence="2">The sequence shown here is derived from an EMBL/GenBank/DDBJ whole genome shotgun (WGS) entry which is preliminary data.</text>
</comment>
<dbReference type="CDD" id="cd00829">
    <property type="entry name" value="SCP-x_thiolase"/>
    <property type="match status" value="1"/>
</dbReference>
<dbReference type="Pfam" id="PF22691">
    <property type="entry name" value="Thiolase_C_1"/>
    <property type="match status" value="1"/>
</dbReference>
<gene>
    <name evidence="2" type="ORF">S03H2_50095</name>
</gene>